<evidence type="ECO:0000313" key="2">
    <source>
        <dbReference type="EMBL" id="SFD98650.1"/>
    </source>
</evidence>
<dbReference type="GO" id="GO:0016853">
    <property type="term" value="F:isomerase activity"/>
    <property type="evidence" value="ECO:0007669"/>
    <property type="project" value="UniProtKB-KW"/>
</dbReference>
<dbReference type="CDD" id="cd02223">
    <property type="entry name" value="cupin_Bh2720-like"/>
    <property type="match status" value="1"/>
</dbReference>
<dbReference type="PANTHER" id="PTHR43346:SF1">
    <property type="entry name" value="QUERCETIN 2,3-DIOXYGENASE-RELATED"/>
    <property type="match status" value="1"/>
</dbReference>
<sequence>MSGYSINIEEKTLAGNNFREVLYTTKRSQLVIMTLQPGEEIGMEHHEGHDQFIRVEAGEGVAILDGEKHALEDGTAVVIPAGTEHNVINTSTTEPMRLYTLYTPPEHPDGIIHANKAEADEYERQHGH</sequence>
<organism evidence="2 3">
    <name type="scientific">Massilia yuzhufengensis</name>
    <dbReference type="NCBI Taxonomy" id="1164594"/>
    <lineage>
        <taxon>Bacteria</taxon>
        <taxon>Pseudomonadati</taxon>
        <taxon>Pseudomonadota</taxon>
        <taxon>Betaproteobacteria</taxon>
        <taxon>Burkholderiales</taxon>
        <taxon>Oxalobacteraceae</taxon>
        <taxon>Telluria group</taxon>
        <taxon>Massilia</taxon>
    </lineage>
</organism>
<evidence type="ECO:0000259" key="1">
    <source>
        <dbReference type="Pfam" id="PF07883"/>
    </source>
</evidence>
<accession>A0A1I1WZX2</accession>
<dbReference type="OrthoDB" id="3231985at2"/>
<dbReference type="Pfam" id="PF07883">
    <property type="entry name" value="Cupin_2"/>
    <property type="match status" value="1"/>
</dbReference>
<evidence type="ECO:0000313" key="3">
    <source>
        <dbReference type="Proteomes" id="UP000198639"/>
    </source>
</evidence>
<dbReference type="InterPro" id="IPR011051">
    <property type="entry name" value="RmlC_Cupin_sf"/>
</dbReference>
<protein>
    <submittedName>
        <fullName evidence="2">Mannose-6-phosphate isomerase, cupin superfamily</fullName>
    </submittedName>
</protein>
<gene>
    <name evidence="2" type="ORF">SAMN05216204_15317</name>
</gene>
<dbReference type="EMBL" id="FOLD01000053">
    <property type="protein sequence ID" value="SFD98650.1"/>
    <property type="molecule type" value="Genomic_DNA"/>
</dbReference>
<keyword evidence="3" id="KW-1185">Reference proteome</keyword>
<name>A0A1I1WZX2_9BURK</name>
<keyword evidence="2" id="KW-0413">Isomerase</keyword>
<dbReference type="Proteomes" id="UP000198639">
    <property type="component" value="Unassembled WGS sequence"/>
</dbReference>
<dbReference type="InterPro" id="IPR014710">
    <property type="entry name" value="RmlC-like_jellyroll"/>
</dbReference>
<dbReference type="SUPFAM" id="SSF51182">
    <property type="entry name" value="RmlC-like cupins"/>
    <property type="match status" value="1"/>
</dbReference>
<proteinExistence type="predicted"/>
<reference evidence="3" key="1">
    <citation type="submission" date="2016-10" db="EMBL/GenBank/DDBJ databases">
        <authorList>
            <person name="Varghese N."/>
            <person name="Submissions S."/>
        </authorList>
    </citation>
    <scope>NUCLEOTIDE SEQUENCE [LARGE SCALE GENOMIC DNA]</scope>
    <source>
        <strain evidence="3">CGMCC 1.12041</strain>
    </source>
</reference>
<dbReference type="AlphaFoldDB" id="A0A1I1WZX2"/>
<dbReference type="Gene3D" id="2.60.120.10">
    <property type="entry name" value="Jelly Rolls"/>
    <property type="match status" value="1"/>
</dbReference>
<dbReference type="PANTHER" id="PTHR43346">
    <property type="entry name" value="LIGAND BINDING DOMAIN PROTEIN, PUTATIVE (AFU_ORTHOLOGUE AFUA_6G14370)-RELATED"/>
    <property type="match status" value="1"/>
</dbReference>
<dbReference type="InterPro" id="IPR052538">
    <property type="entry name" value="Flavonoid_dioxygenase-like"/>
</dbReference>
<feature type="domain" description="Cupin type-2" evidence="1">
    <location>
        <begin position="32"/>
        <end position="101"/>
    </location>
</feature>
<dbReference type="RefSeq" id="WP_091877542.1">
    <property type="nucleotide sequence ID" value="NZ_FOLD01000053.1"/>
</dbReference>
<dbReference type="STRING" id="1164594.SAMN05216204_15317"/>
<dbReference type="InterPro" id="IPR013096">
    <property type="entry name" value="Cupin_2"/>
</dbReference>